<evidence type="ECO:0000256" key="1">
    <source>
        <dbReference type="PIRSR" id="PIRSR017388-1"/>
    </source>
</evidence>
<feature type="binding site" evidence="2">
    <location>
        <position position="83"/>
    </location>
    <ligand>
        <name>substrate</name>
    </ligand>
</feature>
<evidence type="ECO:0000256" key="2">
    <source>
        <dbReference type="PIRSR" id="PIRSR017388-2"/>
    </source>
</evidence>
<evidence type="ECO:0000313" key="6">
    <source>
        <dbReference type="Proteomes" id="UP000198881"/>
    </source>
</evidence>
<evidence type="ECO:0000313" key="5">
    <source>
        <dbReference type="EMBL" id="SFV22560.1"/>
    </source>
</evidence>
<dbReference type="AlphaFoldDB" id="A0A1I7MKW2"/>
<feature type="active site" description="Charge relay system" evidence="1">
    <location>
        <position position="211"/>
    </location>
</feature>
<feature type="binding site" evidence="2">
    <location>
        <position position="14"/>
    </location>
    <ligand>
        <name>substrate</name>
    </ligand>
</feature>
<organism evidence="5 6">
    <name type="scientific">Micrococcus terreus</name>
    <dbReference type="NCBI Taxonomy" id="574650"/>
    <lineage>
        <taxon>Bacteria</taxon>
        <taxon>Bacillati</taxon>
        <taxon>Actinomycetota</taxon>
        <taxon>Actinomycetes</taxon>
        <taxon>Micrococcales</taxon>
        <taxon>Micrococcaceae</taxon>
        <taxon>Micrococcus</taxon>
    </lineage>
</organism>
<feature type="active site" description="Nucleophile" evidence="1">
    <location>
        <position position="82"/>
    </location>
</feature>
<dbReference type="InterPro" id="IPR012354">
    <property type="entry name" value="Esterase_lipase"/>
</dbReference>
<proteinExistence type="predicted"/>
<accession>A0A1I7MKW2</accession>
<feature type="domain" description="AB hydrolase-1" evidence="4">
    <location>
        <begin position="10"/>
        <end position="191"/>
    </location>
</feature>
<dbReference type="STRING" id="574650.SAMN04487966_104196"/>
<evidence type="ECO:0000256" key="3">
    <source>
        <dbReference type="PIRSR" id="PIRSR017388-3"/>
    </source>
</evidence>
<gene>
    <name evidence="5" type="ORF">SAMN04487966_104196</name>
</gene>
<dbReference type="EMBL" id="FPCG01000004">
    <property type="protein sequence ID" value="SFV22560.1"/>
    <property type="molecule type" value="Genomic_DNA"/>
</dbReference>
<dbReference type="PIRSF" id="PIRSF017388">
    <property type="entry name" value="Esterase_lipase"/>
    <property type="match status" value="1"/>
</dbReference>
<name>A0A1I7MKW2_9MICC</name>
<dbReference type="SUPFAM" id="SSF53474">
    <property type="entry name" value="alpha/beta-Hydrolases"/>
    <property type="match status" value="1"/>
</dbReference>
<protein>
    <submittedName>
        <fullName evidence="5">Carboxylesterase</fullName>
    </submittedName>
</protein>
<feature type="site" description="Important for substrate specificity" evidence="3">
    <location>
        <position position="130"/>
    </location>
</feature>
<sequence length="247" mass="25848">MPLAGAAVALFHGFTSGPHSVAPWAQALADAGARVEVPLLPGHGTRWEDLESVSAEDLRAAARRTVDELLRDHEDVAVAGHSMGGALALDAAAHRPVTAAVVVNPALRFASPLAPLAPALKHLVRSVAPIADDLVRPGVSEHAYPRTPVAAVAQLGRIQAAARRGLPRIDSPVLAFASRTDHVVPARSITALGQGLSPGLLTVRPLYNSFHVATLDWDAPLIHEESVRFIAGLLGSRAHRAVQGPRA</sequence>
<evidence type="ECO:0000259" key="4">
    <source>
        <dbReference type="Pfam" id="PF12697"/>
    </source>
</evidence>
<dbReference type="Gene3D" id="3.40.50.1820">
    <property type="entry name" value="alpha/beta hydrolase"/>
    <property type="match status" value="1"/>
</dbReference>
<dbReference type="InterPro" id="IPR050228">
    <property type="entry name" value="Carboxylesterase_BioH"/>
</dbReference>
<feature type="active site" description="Charge relay system" evidence="1">
    <location>
        <position position="181"/>
    </location>
</feature>
<dbReference type="PANTHER" id="PTHR43194:SF2">
    <property type="entry name" value="PEROXISOMAL MEMBRANE PROTEIN LPX1"/>
    <property type="match status" value="1"/>
</dbReference>
<dbReference type="GO" id="GO:0052689">
    <property type="term" value="F:carboxylic ester hydrolase activity"/>
    <property type="evidence" value="ECO:0007669"/>
    <property type="project" value="InterPro"/>
</dbReference>
<dbReference type="Pfam" id="PF12697">
    <property type="entry name" value="Abhydrolase_6"/>
    <property type="match status" value="1"/>
</dbReference>
<dbReference type="InterPro" id="IPR000073">
    <property type="entry name" value="AB_hydrolase_1"/>
</dbReference>
<dbReference type="Proteomes" id="UP000198881">
    <property type="component" value="Unassembled WGS sequence"/>
</dbReference>
<keyword evidence="6" id="KW-1185">Reference proteome</keyword>
<dbReference type="PANTHER" id="PTHR43194">
    <property type="entry name" value="HYDROLASE ALPHA/BETA FOLD FAMILY"/>
    <property type="match status" value="1"/>
</dbReference>
<reference evidence="5 6" key="1">
    <citation type="submission" date="2016-10" db="EMBL/GenBank/DDBJ databases">
        <authorList>
            <person name="de Groot N.N."/>
        </authorList>
    </citation>
    <scope>NUCLEOTIDE SEQUENCE [LARGE SCALE GENOMIC DNA]</scope>
    <source>
        <strain evidence="5 6">CGMCC 1.7054</strain>
    </source>
</reference>
<dbReference type="InterPro" id="IPR029058">
    <property type="entry name" value="AB_hydrolase_fold"/>
</dbReference>